<dbReference type="EMBL" id="FCOF02000033">
    <property type="protein sequence ID" value="SAK82686.1"/>
    <property type="molecule type" value="Genomic_DNA"/>
</dbReference>
<sequence length="52" mass="5623">MHINPAATGAPAALRGAARQQRDDSLGQARVQQRTDVVSVRELTLVRQGRLS</sequence>
<evidence type="ECO:0000313" key="2">
    <source>
        <dbReference type="EMBL" id="SAK82686.1"/>
    </source>
</evidence>
<gene>
    <name evidence="2" type="ORF">AWB75_05289</name>
</gene>
<reference evidence="2" key="1">
    <citation type="submission" date="2016-01" db="EMBL/GenBank/DDBJ databases">
        <authorList>
            <person name="Peeters C."/>
        </authorList>
    </citation>
    <scope>NUCLEOTIDE SEQUENCE [LARGE SCALE GENOMIC DNA]</scope>
    <source>
        <strain evidence="2">LMG 29318</strain>
    </source>
</reference>
<organism evidence="2 3">
    <name type="scientific">Caballeronia catudaia</name>
    <dbReference type="NCBI Taxonomy" id="1777136"/>
    <lineage>
        <taxon>Bacteria</taxon>
        <taxon>Pseudomonadati</taxon>
        <taxon>Pseudomonadota</taxon>
        <taxon>Betaproteobacteria</taxon>
        <taxon>Burkholderiales</taxon>
        <taxon>Burkholderiaceae</taxon>
        <taxon>Caballeronia</taxon>
    </lineage>
</organism>
<proteinExistence type="predicted"/>
<feature type="compositionally biased region" description="Low complexity" evidence="1">
    <location>
        <begin position="1"/>
        <end position="19"/>
    </location>
</feature>
<evidence type="ECO:0000313" key="3">
    <source>
        <dbReference type="Proteomes" id="UP000054870"/>
    </source>
</evidence>
<dbReference type="AlphaFoldDB" id="A0A158CLD2"/>
<protein>
    <submittedName>
        <fullName evidence="2">Uncharacterized protein</fullName>
    </submittedName>
</protein>
<dbReference type="Proteomes" id="UP000054870">
    <property type="component" value="Unassembled WGS sequence"/>
</dbReference>
<dbReference type="RefSeq" id="WP_235012255.1">
    <property type="nucleotide sequence ID" value="NZ_FCOF02000033.1"/>
</dbReference>
<keyword evidence="3" id="KW-1185">Reference proteome</keyword>
<accession>A0A158CLD2</accession>
<name>A0A158CLD2_9BURK</name>
<evidence type="ECO:0000256" key="1">
    <source>
        <dbReference type="SAM" id="MobiDB-lite"/>
    </source>
</evidence>
<comment type="caution">
    <text evidence="2">The sequence shown here is derived from an EMBL/GenBank/DDBJ whole genome shotgun (WGS) entry which is preliminary data.</text>
</comment>
<feature type="region of interest" description="Disordered" evidence="1">
    <location>
        <begin position="1"/>
        <end position="33"/>
    </location>
</feature>